<comment type="caution">
    <text evidence="2">The sequence shown here is derived from an EMBL/GenBank/DDBJ whole genome shotgun (WGS) entry which is preliminary data.</text>
</comment>
<feature type="region of interest" description="Disordered" evidence="1">
    <location>
        <begin position="1"/>
        <end position="66"/>
    </location>
</feature>
<proteinExistence type="predicted"/>
<evidence type="ECO:0000313" key="3">
    <source>
        <dbReference type="EMBL" id="CAI3956649.1"/>
    </source>
</evidence>
<keyword evidence="5" id="KW-1185">Reference proteome</keyword>
<evidence type="ECO:0000313" key="5">
    <source>
        <dbReference type="Proteomes" id="UP001154259"/>
    </source>
</evidence>
<feature type="compositionally biased region" description="Polar residues" evidence="1">
    <location>
        <begin position="55"/>
        <end position="66"/>
    </location>
</feature>
<evidence type="ECO:0000313" key="2">
    <source>
        <dbReference type="EMBL" id="CAI3953559.1"/>
    </source>
</evidence>
<name>A0A9W4TQW2_9PROT</name>
<protein>
    <submittedName>
        <fullName evidence="2">Uncharacterized protein</fullName>
    </submittedName>
</protein>
<feature type="compositionally biased region" description="Basic and acidic residues" evidence="1">
    <location>
        <begin position="1"/>
        <end position="30"/>
    </location>
</feature>
<reference evidence="2" key="1">
    <citation type="submission" date="2022-10" db="EMBL/GenBank/DDBJ databases">
        <authorList>
            <person name="Botero Cardona J."/>
        </authorList>
    </citation>
    <scope>NUCLEOTIDE SEQUENCE</scope>
    <source>
        <strain evidence="2">LMG 31819</strain>
        <strain evidence="3">R-53529</strain>
    </source>
</reference>
<dbReference type="Proteomes" id="UP001154255">
    <property type="component" value="Unassembled WGS sequence"/>
</dbReference>
<dbReference type="EMBL" id="CAMXCS010000007">
    <property type="protein sequence ID" value="CAI3956649.1"/>
    <property type="molecule type" value="Genomic_DNA"/>
</dbReference>
<dbReference type="Proteomes" id="UP001154259">
    <property type="component" value="Unassembled WGS sequence"/>
</dbReference>
<evidence type="ECO:0000313" key="4">
    <source>
        <dbReference type="Proteomes" id="UP001154255"/>
    </source>
</evidence>
<dbReference type="EMBL" id="CAMXCM010000007">
    <property type="protein sequence ID" value="CAI3953559.1"/>
    <property type="molecule type" value="Genomic_DNA"/>
</dbReference>
<dbReference type="AlphaFoldDB" id="A0A9W4TQW2"/>
<feature type="compositionally biased region" description="Basic and acidic residues" evidence="1">
    <location>
        <begin position="43"/>
        <end position="54"/>
    </location>
</feature>
<gene>
    <name evidence="3" type="ORF">R53529_LOCUS2036</name>
    <name evidence="2" type="ORF">R53530_LOCUS1976</name>
</gene>
<sequence>MTMAKDMKDSKDLEKEQDPSGEDNKSESDKTLSNPPPENGKPPSDKASQDDVKEQNGNPPSAFFVSTGTTTVTLMSNRTLIHNGIEYPGGTTLDLPIKDAEFLIKHHYAVAGSLLPKGGIIVPKTHTPKAGSDVD</sequence>
<evidence type="ECO:0000256" key="1">
    <source>
        <dbReference type="SAM" id="MobiDB-lite"/>
    </source>
</evidence>
<accession>A0A9W4TQW2</accession>
<organism evidence="2 4">
    <name type="scientific">Commensalibacter communis</name>
    <dbReference type="NCBI Taxonomy" id="2972786"/>
    <lineage>
        <taxon>Bacteria</taxon>
        <taxon>Pseudomonadati</taxon>
        <taxon>Pseudomonadota</taxon>
        <taxon>Alphaproteobacteria</taxon>
        <taxon>Acetobacterales</taxon>
        <taxon>Acetobacteraceae</taxon>
    </lineage>
</organism>